<dbReference type="Pfam" id="PF02129">
    <property type="entry name" value="Peptidase_S15"/>
    <property type="match status" value="1"/>
</dbReference>
<keyword evidence="3" id="KW-1185">Reference proteome</keyword>
<dbReference type="PANTHER" id="PTHR47751:SF1">
    <property type="entry name" value="SUPERFAMILY HYDROLASE, PUTATIVE (AFU_ORTHOLOGUE AFUA_2G16580)-RELATED"/>
    <property type="match status" value="1"/>
</dbReference>
<dbReference type="Gene3D" id="1.10.10.800">
    <property type="match status" value="1"/>
</dbReference>
<evidence type="ECO:0000259" key="1">
    <source>
        <dbReference type="Pfam" id="PF02129"/>
    </source>
</evidence>
<dbReference type="EMBL" id="PYGJ01000006">
    <property type="protein sequence ID" value="PSL19386.1"/>
    <property type="molecule type" value="Genomic_DNA"/>
</dbReference>
<dbReference type="InterPro" id="IPR029058">
    <property type="entry name" value="AB_hydrolase_fold"/>
</dbReference>
<dbReference type="RefSeq" id="WP_106608582.1">
    <property type="nucleotide sequence ID" value="NZ_PYGJ01000006.1"/>
</dbReference>
<dbReference type="SUPFAM" id="SSF53474">
    <property type="entry name" value="alpha/beta-Hydrolases"/>
    <property type="match status" value="1"/>
</dbReference>
<organism evidence="2 3">
    <name type="scientific">Shimia abyssi</name>
    <dbReference type="NCBI Taxonomy" id="1662395"/>
    <lineage>
        <taxon>Bacteria</taxon>
        <taxon>Pseudomonadati</taxon>
        <taxon>Pseudomonadota</taxon>
        <taxon>Alphaproteobacteria</taxon>
        <taxon>Rhodobacterales</taxon>
        <taxon>Roseobacteraceae</taxon>
    </lineage>
</organism>
<reference evidence="2 3" key="1">
    <citation type="submission" date="2018-03" db="EMBL/GenBank/DDBJ databases">
        <title>Genomic Encyclopedia of Archaeal and Bacterial Type Strains, Phase II (KMG-II): from individual species to whole genera.</title>
        <authorList>
            <person name="Goeker M."/>
        </authorList>
    </citation>
    <scope>NUCLEOTIDE SEQUENCE [LARGE SCALE GENOMIC DNA]</scope>
    <source>
        <strain evidence="2 3">DSM 100673</strain>
    </source>
</reference>
<proteinExistence type="predicted"/>
<evidence type="ECO:0000313" key="3">
    <source>
        <dbReference type="Proteomes" id="UP000240418"/>
    </source>
</evidence>
<feature type="domain" description="Xaa-Pro dipeptidyl-peptidase-like" evidence="1">
    <location>
        <begin position="26"/>
        <end position="247"/>
    </location>
</feature>
<dbReference type="GO" id="GO:0016787">
    <property type="term" value="F:hydrolase activity"/>
    <property type="evidence" value="ECO:0007669"/>
    <property type="project" value="InterPro"/>
</dbReference>
<accession>A0A2P8FCE2</accession>
<dbReference type="PANTHER" id="PTHR47751">
    <property type="entry name" value="SUPERFAMILY HYDROLASE, PUTATIVE (AFU_ORTHOLOGUE AFUA_2G16580)-RELATED"/>
    <property type="match status" value="1"/>
</dbReference>
<protein>
    <recommendedName>
        <fullName evidence="1">Xaa-Pro dipeptidyl-peptidase-like domain-containing protein</fullName>
    </recommendedName>
</protein>
<dbReference type="OrthoDB" id="9805123at2"/>
<name>A0A2P8FCE2_9RHOB</name>
<comment type="caution">
    <text evidence="2">The sequence shown here is derived from an EMBL/GenBank/DDBJ whole genome shotgun (WGS) entry which is preliminary data.</text>
</comment>
<gene>
    <name evidence="2" type="ORF">CLV88_10698</name>
</gene>
<dbReference type="AlphaFoldDB" id="A0A2P8FCE2"/>
<sequence>MTIISLQNIPSRKGVVSRSVSFENNGNTLKRTLYTPETSEGALPAVIVTGAWTTVKEQMAGTYARELAAHGFAALAFDFTGWGESGGAPRYVEDPVVKTSDIHAAADFLNSLDEVDSARISGLGVCASSGYMADAVADNDKMQKVALVAPWLHDAAMAEGIYGGPEMAASLIAASEAKDAADTVLLGASATDENSVMYQAPYYTEEDRGLIPAYDNKFSVASWKPWLTYDSQASADRLSKPMLMVGSPSIALLAGATAYEARTKAPLEKLWLGDDVTQFDFYDRKDAVTTAVDAVAGILNA</sequence>
<dbReference type="InterPro" id="IPR000383">
    <property type="entry name" value="Xaa-Pro-like_dom"/>
</dbReference>
<dbReference type="InterPro" id="IPR051411">
    <property type="entry name" value="Polyketide_trans_af380"/>
</dbReference>
<evidence type="ECO:0000313" key="2">
    <source>
        <dbReference type="EMBL" id="PSL19386.1"/>
    </source>
</evidence>
<dbReference type="Proteomes" id="UP000240418">
    <property type="component" value="Unassembled WGS sequence"/>
</dbReference>
<dbReference type="Gene3D" id="3.40.50.1820">
    <property type="entry name" value="alpha/beta hydrolase"/>
    <property type="match status" value="1"/>
</dbReference>